<dbReference type="InterPro" id="IPR050718">
    <property type="entry name" value="ApaG-like"/>
</dbReference>
<gene>
    <name evidence="2" type="primary">apaG</name>
    <name evidence="2" type="ORF">H9Y05_02355</name>
</gene>
<accession>A0A8J6P9U7</accession>
<dbReference type="Gene3D" id="2.60.40.1470">
    <property type="entry name" value="ApaG domain"/>
    <property type="match status" value="1"/>
</dbReference>
<evidence type="ECO:0000313" key="3">
    <source>
        <dbReference type="Proteomes" id="UP000652681"/>
    </source>
</evidence>
<comment type="caution">
    <text evidence="2">The sequence shown here is derived from an EMBL/GenBank/DDBJ whole genome shotgun (WGS) entry which is preliminary data.</text>
</comment>
<feature type="domain" description="ApaG" evidence="1">
    <location>
        <begin position="3"/>
        <end position="128"/>
    </location>
</feature>
<dbReference type="EMBL" id="JACVEL010000001">
    <property type="protein sequence ID" value="MBC9811308.1"/>
    <property type="molecule type" value="Genomic_DNA"/>
</dbReference>
<dbReference type="InterPro" id="IPR007474">
    <property type="entry name" value="ApaG_domain"/>
</dbReference>
<organism evidence="2 3">
    <name type="scientific">Taishania pollutisoli</name>
    <dbReference type="NCBI Taxonomy" id="2766479"/>
    <lineage>
        <taxon>Bacteria</taxon>
        <taxon>Pseudomonadati</taxon>
        <taxon>Bacteroidota</taxon>
        <taxon>Flavobacteriia</taxon>
        <taxon>Flavobacteriales</taxon>
        <taxon>Crocinitomicaceae</taxon>
        <taxon>Taishania</taxon>
    </lineage>
</organism>
<protein>
    <submittedName>
        <fullName evidence="2">Co2+/Mg2+ efflux protein ApaG</fullName>
    </submittedName>
</protein>
<dbReference type="PANTHER" id="PTHR47191:SF2">
    <property type="entry name" value="OS05G0170800 PROTEIN"/>
    <property type="match status" value="1"/>
</dbReference>
<dbReference type="Proteomes" id="UP000652681">
    <property type="component" value="Unassembled WGS sequence"/>
</dbReference>
<dbReference type="AlphaFoldDB" id="A0A8J6P9U7"/>
<dbReference type="PANTHER" id="PTHR47191">
    <property type="entry name" value="OS05G0170800 PROTEIN"/>
    <property type="match status" value="1"/>
</dbReference>
<dbReference type="SUPFAM" id="SSF110069">
    <property type="entry name" value="ApaG-like"/>
    <property type="match status" value="1"/>
</dbReference>
<reference evidence="2" key="1">
    <citation type="submission" date="2020-09" db="EMBL/GenBank/DDBJ databases">
        <title>Taishania pollutisoli gen. nov., sp. nov., Isolated from Tetrabromobisphenol A-Contaminated Soil.</title>
        <authorList>
            <person name="Chen Q."/>
        </authorList>
    </citation>
    <scope>NUCLEOTIDE SEQUENCE</scope>
    <source>
        <strain evidence="2">CZZ-1</strain>
    </source>
</reference>
<dbReference type="NCBIfam" id="NF003967">
    <property type="entry name" value="PRK05461.1"/>
    <property type="match status" value="1"/>
</dbReference>
<evidence type="ECO:0000259" key="1">
    <source>
        <dbReference type="PROSITE" id="PS51087"/>
    </source>
</evidence>
<dbReference type="PROSITE" id="PS51087">
    <property type="entry name" value="APAG"/>
    <property type="match status" value="1"/>
</dbReference>
<proteinExistence type="predicted"/>
<keyword evidence="3" id="KW-1185">Reference proteome</keyword>
<sequence length="128" mass="14934">MNVAITEGVEIRVNVIFRPDLSQVENDSFFFNYEVFMENHNSFPVQLLYRNWYIFDSMNDASVVSGEGVIGEQPTLKSQDTYTYMSGCELYSEIGYMKGFYTFRNLLTGENFQVVIPQFDLFFPPRLN</sequence>
<dbReference type="InterPro" id="IPR036767">
    <property type="entry name" value="ApaG_sf"/>
</dbReference>
<evidence type="ECO:0000313" key="2">
    <source>
        <dbReference type="EMBL" id="MBC9811308.1"/>
    </source>
</evidence>
<dbReference type="RefSeq" id="WP_163490498.1">
    <property type="nucleotide sequence ID" value="NZ_JACVEL010000001.1"/>
</dbReference>
<dbReference type="Pfam" id="PF04379">
    <property type="entry name" value="DUF525"/>
    <property type="match status" value="1"/>
</dbReference>
<name>A0A8J6P9U7_9FLAO</name>